<evidence type="ECO:0000313" key="2">
    <source>
        <dbReference type="EMBL" id="GBF96455.1"/>
    </source>
</evidence>
<keyword evidence="3" id="KW-1185">Reference proteome</keyword>
<proteinExistence type="predicted"/>
<feature type="region of interest" description="Disordered" evidence="1">
    <location>
        <begin position="1"/>
        <end position="60"/>
    </location>
</feature>
<evidence type="ECO:0000313" key="3">
    <source>
        <dbReference type="Proteomes" id="UP000247498"/>
    </source>
</evidence>
<name>A0A2V0PHF0_9CHLO</name>
<dbReference type="InParanoid" id="A0A2V0PHF0"/>
<sequence length="421" mass="41908">MPASGGAGPQLPPWVARALPPKGSGSAGGSSAGGGPAGSGGGAGGGARPGGGAPLPGSGGAGLPAVRPWWDVWASSWTETSARLKEIKPPDFSRGLGFNGRLDIDIFNPMFTAIKTNWEQLPEPVRAVAPFLGTGMLVSALVGGLYREQLRLADARYDRLKREHVDMASKMSELERQVGGRTAAAREAALAEALAATATAAAAAATAAATAAGAAALPAYEPARVLALLQHYAGPAAFVPPAAPRPSRRGRRRKDAAAAPPQALPWWFGGGEGGAVREEEEEEEWQPPPLFFSSEEEDIASEWSGTAFTGSGEGRGTAVVAAAGGAAGRRRGGGGRERGRPGDHASGHGNSGGGGGGGLSPPSLDGVAKGVRGAAAAAAGALHDLPARAAQLPGWLGAQAGRARAGVEGLLRAVRGGGGGS</sequence>
<feature type="region of interest" description="Disordered" evidence="1">
    <location>
        <begin position="238"/>
        <end position="287"/>
    </location>
</feature>
<dbReference type="PANTHER" id="PTHR48125:SF10">
    <property type="entry name" value="OS12G0136300 PROTEIN"/>
    <property type="match status" value="1"/>
</dbReference>
<protein>
    <submittedName>
        <fullName evidence="2">Uncharacterized protein</fullName>
    </submittedName>
</protein>
<dbReference type="AlphaFoldDB" id="A0A2V0PHF0"/>
<dbReference type="PANTHER" id="PTHR48125">
    <property type="entry name" value="LP07818P1"/>
    <property type="match status" value="1"/>
</dbReference>
<feature type="region of interest" description="Disordered" evidence="1">
    <location>
        <begin position="323"/>
        <end position="366"/>
    </location>
</feature>
<dbReference type="EMBL" id="BDRX01000080">
    <property type="protein sequence ID" value="GBF96455.1"/>
    <property type="molecule type" value="Genomic_DNA"/>
</dbReference>
<dbReference type="Proteomes" id="UP000247498">
    <property type="component" value="Unassembled WGS sequence"/>
</dbReference>
<organism evidence="2 3">
    <name type="scientific">Raphidocelis subcapitata</name>
    <dbReference type="NCBI Taxonomy" id="307507"/>
    <lineage>
        <taxon>Eukaryota</taxon>
        <taxon>Viridiplantae</taxon>
        <taxon>Chlorophyta</taxon>
        <taxon>core chlorophytes</taxon>
        <taxon>Chlorophyceae</taxon>
        <taxon>CS clade</taxon>
        <taxon>Sphaeropleales</taxon>
        <taxon>Selenastraceae</taxon>
        <taxon>Raphidocelis</taxon>
    </lineage>
</organism>
<feature type="compositionally biased region" description="Basic and acidic residues" evidence="1">
    <location>
        <begin position="334"/>
        <end position="346"/>
    </location>
</feature>
<evidence type="ECO:0000256" key="1">
    <source>
        <dbReference type="SAM" id="MobiDB-lite"/>
    </source>
</evidence>
<comment type="caution">
    <text evidence="2">The sequence shown here is derived from an EMBL/GenBank/DDBJ whole genome shotgun (WGS) entry which is preliminary data.</text>
</comment>
<feature type="compositionally biased region" description="Gly residues" evidence="1">
    <location>
        <begin position="349"/>
        <end position="359"/>
    </location>
</feature>
<reference evidence="2 3" key="1">
    <citation type="journal article" date="2018" name="Sci. Rep.">
        <title>Raphidocelis subcapitata (=Pseudokirchneriella subcapitata) provides an insight into genome evolution and environmental adaptations in the Sphaeropleales.</title>
        <authorList>
            <person name="Suzuki S."/>
            <person name="Yamaguchi H."/>
            <person name="Nakajima N."/>
            <person name="Kawachi M."/>
        </authorList>
    </citation>
    <scope>NUCLEOTIDE SEQUENCE [LARGE SCALE GENOMIC DNA]</scope>
    <source>
        <strain evidence="2 3">NIES-35</strain>
    </source>
</reference>
<feature type="compositionally biased region" description="Gly residues" evidence="1">
    <location>
        <begin position="25"/>
        <end position="60"/>
    </location>
</feature>
<gene>
    <name evidence="2" type="ORF">Rsub_09254</name>
</gene>
<accession>A0A2V0PHF0</accession>